<reference evidence="2 3" key="1">
    <citation type="submission" date="2014-03" db="EMBL/GenBank/DDBJ databases">
        <title>The draft genome sequence of Marivita geojedonensis KCTC 23882.</title>
        <authorList>
            <person name="Lai Q."/>
            <person name="Shao Z."/>
        </authorList>
    </citation>
    <scope>NUCLEOTIDE SEQUENCE [LARGE SCALE GENOMIC DNA]</scope>
    <source>
        <strain evidence="2 3">DPG-138</strain>
    </source>
</reference>
<dbReference type="EMBL" id="JFKC01000003">
    <property type="protein sequence ID" value="OSQ52071.1"/>
    <property type="molecule type" value="Genomic_DNA"/>
</dbReference>
<organism evidence="2 3">
    <name type="scientific">Marivita geojedonensis</name>
    <dbReference type="NCBI Taxonomy" id="1123756"/>
    <lineage>
        <taxon>Bacteria</taxon>
        <taxon>Pseudomonadati</taxon>
        <taxon>Pseudomonadota</taxon>
        <taxon>Alphaproteobacteria</taxon>
        <taxon>Rhodobacterales</taxon>
        <taxon>Roseobacteraceae</taxon>
        <taxon>Marivita</taxon>
    </lineage>
</organism>
<gene>
    <name evidence="2" type="ORF">MGEO_05950</name>
</gene>
<dbReference type="Proteomes" id="UP000193926">
    <property type="component" value="Unassembled WGS sequence"/>
</dbReference>
<proteinExistence type="predicted"/>
<comment type="caution">
    <text evidence="2">The sequence shown here is derived from an EMBL/GenBank/DDBJ whole genome shotgun (WGS) entry which is preliminary data.</text>
</comment>
<accession>A0A1X4NNG7</accession>
<sequence>MTAGLRAVWRDHKLLLAGFVLAVAVMLFFAVRSVMFWIYWADPAHREEPIAGWMTPRYVAHSWAIPPEVLRDALAVPPDTRRMTINALAESRGVTPEEIIRQIEAVIAEHRSNGTVTRP</sequence>
<name>A0A1X4NNG7_9RHOB</name>
<dbReference type="RefSeq" id="WP_085635801.1">
    <property type="nucleotide sequence ID" value="NZ_PVTN01000002.1"/>
</dbReference>
<evidence type="ECO:0000313" key="3">
    <source>
        <dbReference type="Proteomes" id="UP000193926"/>
    </source>
</evidence>
<keyword evidence="1" id="KW-0812">Transmembrane</keyword>
<dbReference type="AlphaFoldDB" id="A0A1X4NNG7"/>
<evidence type="ECO:0000256" key="1">
    <source>
        <dbReference type="SAM" id="Phobius"/>
    </source>
</evidence>
<keyword evidence="3" id="KW-1185">Reference proteome</keyword>
<evidence type="ECO:0000313" key="2">
    <source>
        <dbReference type="EMBL" id="OSQ52071.1"/>
    </source>
</evidence>
<keyword evidence="1" id="KW-1133">Transmembrane helix</keyword>
<protein>
    <submittedName>
        <fullName evidence="2">Uncharacterized protein</fullName>
    </submittedName>
</protein>
<keyword evidence="1" id="KW-0472">Membrane</keyword>
<feature type="transmembrane region" description="Helical" evidence="1">
    <location>
        <begin position="14"/>
        <end position="40"/>
    </location>
</feature>
<dbReference type="STRING" id="1123756.MGEO_05950"/>